<dbReference type="SUPFAM" id="SSF51126">
    <property type="entry name" value="Pectin lyase-like"/>
    <property type="match status" value="2"/>
</dbReference>
<dbReference type="InterPro" id="IPR012334">
    <property type="entry name" value="Pectin_lyas_fold"/>
</dbReference>
<dbReference type="Pfam" id="PF10633">
    <property type="entry name" value="NPCBM_assoc"/>
    <property type="match status" value="2"/>
</dbReference>
<evidence type="ECO:0008006" key="7">
    <source>
        <dbReference type="Google" id="ProtNLM"/>
    </source>
</evidence>
<feature type="domain" description="Alpha-galactosidase NEW3" evidence="3">
    <location>
        <begin position="974"/>
        <end position="1047"/>
    </location>
</feature>
<evidence type="ECO:0000313" key="5">
    <source>
        <dbReference type="EMBL" id="KPV54535.1"/>
    </source>
</evidence>
<dbReference type="NCBIfam" id="TIGR03804">
    <property type="entry name" value="para_beta_helix"/>
    <property type="match status" value="1"/>
</dbReference>
<dbReference type="PANTHER" id="PTHR39198">
    <property type="entry name" value="HYPOTHETICAL MEMBRANE PROTEIN, CONSERVED"/>
    <property type="match status" value="1"/>
</dbReference>
<comment type="caution">
    <text evidence="5">The sequence shown here is derived from an EMBL/GenBank/DDBJ whole genome shotgun (WGS) entry which is preliminary data.</text>
</comment>
<evidence type="ECO:0000259" key="2">
    <source>
        <dbReference type="Pfam" id="PF05048"/>
    </source>
</evidence>
<dbReference type="Gene3D" id="2.60.40.10">
    <property type="entry name" value="Immunoglobulins"/>
    <property type="match status" value="2"/>
</dbReference>
<dbReference type="InterPro" id="IPR026457">
    <property type="entry name" value="CSLREA_Nterm"/>
</dbReference>
<dbReference type="SMART" id="SM00710">
    <property type="entry name" value="PbH1"/>
    <property type="match status" value="12"/>
</dbReference>
<sequence>MSLSFRRFCLLGLLALLIAVAPAAGPVLAAGPYVVTKTADTDTTCASGTNCSLREAIKAANAAPGTIQFSIPTSDAGYQAASGTWRITVQGTALPAISGGGITINGLGGDGKPKIELTGGGTLGRQGLLVTSANNTIKGLIINGFIATPQGGFGIWLNGTTATGNTISTNYIGTNALGTATGGGSTTNNSGGGIGVQFGASSNIIDGNVISSNSGYGIYLFTSVGFDATIRQSANIIRNNTIGLNAAGTAALGNRNSGVYVGDDSINTQVGPGNVISGNGAAGSDTVFGVNIGGYVGSQSAFITGNRVIGNRIGTNAAGTAALPNAAGGVQVTTSNGTIIGGPNGNPATPNGDGNLISGNTNTGIRLKDSIGFGTGTSNIVIRNNWIGLNAAGTAALPNDTGIYFSNSANNFTVGPNNVISGNKNNGVLIEATVTASHPSQQVRLNTITGNYIGTDASGNAAVPNQRYGIQLTGGTFNNTISSNRIANNTNGGIYFAPDTSASPKSPTQNSITGNTIKANGAVGIALTPGSSSNTIGAVGAGNVIENHTSSGIEVQSASNTIKANELRLNQIGILINNAASNTIGGSTEAEGNNLHNNSLHGILVNGSGATGNRISHTITSANGGKGIALAGGGKAPIANARVSVTPPSSGFTLSGTVSSCAAPGCVLEVFTSDTPPADEGPTFLNSVSPAANGSFSVDITGCKHYLIFTLTDGAGNTSEFINPTGNLAQCVAAAPAIEITTANPQPPRAVTPGTTTTYVHTVRNSGTGTGNVSVALSQAPNTWAALNGNTCTGQSLAPQATCTFSVTVTVPANAQAGDFNEATATVTLGGVTKQQVDRTNVLSQPGLTFVPDPTPGSNAKTTAPGVPVTYQHKLTNTGNGTDSFTISVTPPNGWAYSLLPTTVANLAPSASAIVTLVLTPTAGISSPPDYDALVTARSVADPNVSATITDTTTITSSAVPLIFSSVAAPAAADPGATVALTYTLKNAGNLSGTFDLSLSPPPGWTITSPVSPSVDLAPGASAVVTATVQVPANALGGAYQATLTATNRADTNVKASGAATITVNKRAAIALGADINDPTGYT</sequence>
<dbReference type="NCBIfam" id="TIGR04214">
    <property type="entry name" value="CSLREA_Nterm"/>
    <property type="match status" value="1"/>
</dbReference>
<feature type="domain" description="Alpha-galactosidase NEW3" evidence="3">
    <location>
        <begin position="751"/>
        <end position="828"/>
    </location>
</feature>
<keyword evidence="6" id="KW-1185">Reference proteome</keyword>
<name>A0A0P9DA47_9CHLR</name>
<dbReference type="InterPro" id="IPR006626">
    <property type="entry name" value="PbH1"/>
</dbReference>
<evidence type="ECO:0000256" key="1">
    <source>
        <dbReference type="SAM" id="SignalP"/>
    </source>
</evidence>
<dbReference type="Pfam" id="PF13229">
    <property type="entry name" value="Beta_helix"/>
    <property type="match status" value="1"/>
</dbReference>
<dbReference type="InterPro" id="IPR013783">
    <property type="entry name" value="Ig-like_fold"/>
</dbReference>
<dbReference type="InterPro" id="IPR039448">
    <property type="entry name" value="Beta_helix"/>
</dbReference>
<dbReference type="AlphaFoldDB" id="A0A0P9DA47"/>
<dbReference type="InterPro" id="IPR022441">
    <property type="entry name" value="Para_beta_helix_rpt-2"/>
</dbReference>
<dbReference type="Gene3D" id="2.160.20.10">
    <property type="entry name" value="Single-stranded right-handed beta-helix, Pectin lyase-like"/>
    <property type="match status" value="3"/>
</dbReference>
<dbReference type="InterPro" id="IPR011050">
    <property type="entry name" value="Pectin_lyase_fold/virulence"/>
</dbReference>
<reference evidence="5 6" key="1">
    <citation type="submission" date="2015-09" db="EMBL/GenBank/DDBJ databases">
        <title>Draft genome sequence of Kouleothrix aurantiaca JCM 19913.</title>
        <authorList>
            <person name="Hemp J."/>
        </authorList>
    </citation>
    <scope>NUCLEOTIDE SEQUENCE [LARGE SCALE GENOMIC DNA]</scope>
    <source>
        <strain evidence="5 6">COM-B</strain>
    </source>
</reference>
<protein>
    <recommendedName>
        <fullName evidence="7">Alpha-galactosidase NEW3 domain-containing protein</fullName>
    </recommendedName>
</protein>
<dbReference type="Pfam" id="PF05048">
    <property type="entry name" value="NosD"/>
    <property type="match status" value="1"/>
</dbReference>
<accession>A0A0P9DA47</accession>
<feature type="domain" description="Periplasmic copper-binding protein NosD beta helix" evidence="2">
    <location>
        <begin position="458"/>
        <end position="536"/>
    </location>
</feature>
<dbReference type="PANTHER" id="PTHR39198:SF1">
    <property type="entry name" value="ALPHA-GALACTOSIDASE NEW3 DOMAIN-CONTAINING PROTEIN"/>
    <property type="match status" value="1"/>
</dbReference>
<feature type="domain" description="Right handed beta helix" evidence="4">
    <location>
        <begin position="124"/>
        <end position="285"/>
    </location>
</feature>
<dbReference type="Proteomes" id="UP000050509">
    <property type="component" value="Unassembled WGS sequence"/>
</dbReference>
<feature type="non-terminal residue" evidence="5">
    <location>
        <position position="1083"/>
    </location>
</feature>
<evidence type="ECO:0000313" key="6">
    <source>
        <dbReference type="Proteomes" id="UP000050509"/>
    </source>
</evidence>
<dbReference type="InterPro" id="IPR018905">
    <property type="entry name" value="A-galactase_NEW3"/>
</dbReference>
<evidence type="ECO:0000259" key="4">
    <source>
        <dbReference type="Pfam" id="PF13229"/>
    </source>
</evidence>
<feature type="signal peptide" evidence="1">
    <location>
        <begin position="1"/>
        <end position="29"/>
    </location>
</feature>
<dbReference type="EMBL" id="LJCR01000043">
    <property type="protein sequence ID" value="KPV54535.1"/>
    <property type="molecule type" value="Genomic_DNA"/>
</dbReference>
<gene>
    <name evidence="5" type="ORF">SE17_03190</name>
</gene>
<feature type="chain" id="PRO_5006156147" description="Alpha-galactosidase NEW3 domain-containing protein" evidence="1">
    <location>
        <begin position="30"/>
        <end position="1083"/>
    </location>
</feature>
<organism evidence="5 6">
    <name type="scientific">Kouleothrix aurantiaca</name>
    <dbReference type="NCBI Taxonomy" id="186479"/>
    <lineage>
        <taxon>Bacteria</taxon>
        <taxon>Bacillati</taxon>
        <taxon>Chloroflexota</taxon>
        <taxon>Chloroflexia</taxon>
        <taxon>Chloroflexales</taxon>
        <taxon>Roseiflexineae</taxon>
        <taxon>Roseiflexaceae</taxon>
        <taxon>Kouleothrix</taxon>
    </lineage>
</organism>
<keyword evidence="1" id="KW-0732">Signal</keyword>
<proteinExistence type="predicted"/>
<dbReference type="InterPro" id="IPR007742">
    <property type="entry name" value="NosD_dom"/>
</dbReference>
<evidence type="ECO:0000259" key="3">
    <source>
        <dbReference type="Pfam" id="PF10633"/>
    </source>
</evidence>